<accession>A0ABT3AUJ0</accession>
<dbReference type="InterPro" id="IPR009057">
    <property type="entry name" value="Homeodomain-like_sf"/>
</dbReference>
<keyword evidence="1" id="KW-0805">Transcription regulation</keyword>
<dbReference type="Gene3D" id="1.10.357.10">
    <property type="entry name" value="Tetracycline Repressor, domain 2"/>
    <property type="match status" value="1"/>
</dbReference>
<keyword evidence="2 4" id="KW-0238">DNA-binding</keyword>
<evidence type="ECO:0000256" key="1">
    <source>
        <dbReference type="ARBA" id="ARBA00023015"/>
    </source>
</evidence>
<dbReference type="Proteomes" id="UP001526143">
    <property type="component" value="Unassembled WGS sequence"/>
</dbReference>
<evidence type="ECO:0000256" key="3">
    <source>
        <dbReference type="ARBA" id="ARBA00023163"/>
    </source>
</evidence>
<keyword evidence="3" id="KW-0804">Transcription</keyword>
<dbReference type="Pfam" id="PF16859">
    <property type="entry name" value="TetR_C_11"/>
    <property type="match status" value="1"/>
</dbReference>
<dbReference type="SUPFAM" id="SSF48498">
    <property type="entry name" value="Tetracyclin repressor-like, C-terminal domain"/>
    <property type="match status" value="1"/>
</dbReference>
<protein>
    <submittedName>
        <fullName evidence="6">TetR/AcrR family transcriptional regulator</fullName>
    </submittedName>
</protein>
<comment type="caution">
    <text evidence="6">The sequence shown here is derived from an EMBL/GenBank/DDBJ whole genome shotgun (WGS) entry which is preliminary data.</text>
</comment>
<sequence length="122" mass="13576">MSDISKVIKEKERDRNCIDAIARSAGVGKTTIYRWYASKEELVADAIESVREEIEIPDTGTLSSDIDCIIEIAVKTTLTPLGRQILAMIISAASSSPQFAQVYWTKYLLPRLRSFSGCDRTS</sequence>
<proteinExistence type="predicted"/>
<dbReference type="InterPro" id="IPR011075">
    <property type="entry name" value="TetR_C"/>
</dbReference>
<dbReference type="RefSeq" id="WP_263744290.1">
    <property type="nucleotide sequence ID" value="NZ_JAOWRF010000067.1"/>
</dbReference>
<dbReference type="InterPro" id="IPR001647">
    <property type="entry name" value="HTH_TetR"/>
</dbReference>
<evidence type="ECO:0000313" key="6">
    <source>
        <dbReference type="EMBL" id="MCV3212780.1"/>
    </source>
</evidence>
<keyword evidence="7" id="KW-1185">Reference proteome</keyword>
<gene>
    <name evidence="6" type="ORF">OGM63_04435</name>
</gene>
<evidence type="ECO:0000256" key="2">
    <source>
        <dbReference type="ARBA" id="ARBA00023125"/>
    </source>
</evidence>
<dbReference type="PROSITE" id="PS50977">
    <property type="entry name" value="HTH_TETR_2"/>
    <property type="match status" value="1"/>
</dbReference>
<organism evidence="6 7">
    <name type="scientific">Plectonema radiosum NIES-515</name>
    <dbReference type="NCBI Taxonomy" id="2986073"/>
    <lineage>
        <taxon>Bacteria</taxon>
        <taxon>Bacillati</taxon>
        <taxon>Cyanobacteriota</taxon>
        <taxon>Cyanophyceae</taxon>
        <taxon>Oscillatoriophycideae</taxon>
        <taxon>Oscillatoriales</taxon>
        <taxon>Microcoleaceae</taxon>
        <taxon>Plectonema</taxon>
    </lineage>
</organism>
<dbReference type="InterPro" id="IPR036271">
    <property type="entry name" value="Tet_transcr_reg_TetR-rel_C_sf"/>
</dbReference>
<evidence type="ECO:0000256" key="4">
    <source>
        <dbReference type="PROSITE-ProRule" id="PRU00335"/>
    </source>
</evidence>
<evidence type="ECO:0000313" key="7">
    <source>
        <dbReference type="Proteomes" id="UP001526143"/>
    </source>
</evidence>
<dbReference type="SUPFAM" id="SSF46689">
    <property type="entry name" value="Homeodomain-like"/>
    <property type="match status" value="1"/>
</dbReference>
<feature type="DNA-binding region" description="H-T-H motif" evidence="4">
    <location>
        <begin position="17"/>
        <end position="36"/>
    </location>
</feature>
<evidence type="ECO:0000259" key="5">
    <source>
        <dbReference type="PROSITE" id="PS50977"/>
    </source>
</evidence>
<reference evidence="6 7" key="1">
    <citation type="submission" date="2022-10" db="EMBL/GenBank/DDBJ databases">
        <title>Identification of biosynthetic pathway for the production of the potent trypsin inhibitor radiosumin.</title>
        <authorList>
            <person name="Fewer D.P."/>
            <person name="Delbaje E."/>
            <person name="Ouyang X."/>
            <person name="Agostino P.D."/>
            <person name="Wahlsten M."/>
            <person name="Jokela J."/>
            <person name="Permi P."/>
            <person name="Haapaniemi E."/>
            <person name="Koistinen H."/>
        </authorList>
    </citation>
    <scope>NUCLEOTIDE SEQUENCE [LARGE SCALE GENOMIC DNA]</scope>
    <source>
        <strain evidence="6 7">NIES-515</strain>
    </source>
</reference>
<dbReference type="EMBL" id="JAOWRF010000067">
    <property type="protein sequence ID" value="MCV3212780.1"/>
    <property type="molecule type" value="Genomic_DNA"/>
</dbReference>
<name>A0ABT3AUJ0_9CYAN</name>
<feature type="domain" description="HTH tetR-type" evidence="5">
    <location>
        <begin position="1"/>
        <end position="54"/>
    </location>
</feature>
<dbReference type="Pfam" id="PF00440">
    <property type="entry name" value="TetR_N"/>
    <property type="match status" value="1"/>
</dbReference>